<keyword evidence="8 11" id="KW-1133">Transmembrane helix</keyword>
<organism evidence="14 15">
    <name type="scientific">Subtercola boreus</name>
    <dbReference type="NCBI Taxonomy" id="120213"/>
    <lineage>
        <taxon>Bacteria</taxon>
        <taxon>Bacillati</taxon>
        <taxon>Actinomycetota</taxon>
        <taxon>Actinomycetes</taxon>
        <taxon>Micrococcales</taxon>
        <taxon>Microbacteriaceae</taxon>
        <taxon>Subtercola</taxon>
    </lineage>
</organism>
<evidence type="ECO:0000256" key="1">
    <source>
        <dbReference type="ARBA" id="ARBA00000085"/>
    </source>
</evidence>
<evidence type="ECO:0000256" key="8">
    <source>
        <dbReference type="ARBA" id="ARBA00022989"/>
    </source>
</evidence>
<evidence type="ECO:0000313" key="15">
    <source>
        <dbReference type="Proteomes" id="UP000256709"/>
    </source>
</evidence>
<evidence type="ECO:0000256" key="2">
    <source>
        <dbReference type="ARBA" id="ARBA00004236"/>
    </source>
</evidence>
<keyword evidence="7" id="KW-0418">Kinase</keyword>
<dbReference type="Pfam" id="PF02518">
    <property type="entry name" value="HATPase_c"/>
    <property type="match status" value="1"/>
</dbReference>
<dbReference type="InterPro" id="IPR036097">
    <property type="entry name" value="HisK_dim/P_sf"/>
</dbReference>
<dbReference type="InterPro" id="IPR003660">
    <property type="entry name" value="HAMP_dom"/>
</dbReference>
<dbReference type="InterPro" id="IPR005467">
    <property type="entry name" value="His_kinase_dom"/>
</dbReference>
<dbReference type="GO" id="GO:0005886">
    <property type="term" value="C:plasma membrane"/>
    <property type="evidence" value="ECO:0007669"/>
    <property type="project" value="UniProtKB-SubCell"/>
</dbReference>
<dbReference type="OrthoDB" id="9786919at2"/>
<dbReference type="SMART" id="SM00304">
    <property type="entry name" value="HAMP"/>
    <property type="match status" value="1"/>
</dbReference>
<accession>A0A3E0VE19</accession>
<evidence type="ECO:0000256" key="7">
    <source>
        <dbReference type="ARBA" id="ARBA00022777"/>
    </source>
</evidence>
<dbReference type="Proteomes" id="UP000256709">
    <property type="component" value="Unassembled WGS sequence"/>
</dbReference>
<comment type="caution">
    <text evidence="14">The sequence shown here is derived from an EMBL/GenBank/DDBJ whole genome shotgun (WGS) entry which is preliminary data.</text>
</comment>
<dbReference type="CDD" id="cd00082">
    <property type="entry name" value="HisKA"/>
    <property type="match status" value="1"/>
</dbReference>
<protein>
    <recommendedName>
        <fullName evidence="3">histidine kinase</fullName>
        <ecNumber evidence="3">2.7.13.3</ecNumber>
    </recommendedName>
</protein>
<keyword evidence="5" id="KW-0808">Transferase</keyword>
<evidence type="ECO:0000256" key="3">
    <source>
        <dbReference type="ARBA" id="ARBA00012438"/>
    </source>
</evidence>
<keyword evidence="9" id="KW-0902">Two-component regulatory system</keyword>
<dbReference type="EMBL" id="NBXA01000026">
    <property type="protein sequence ID" value="RFA07610.1"/>
    <property type="molecule type" value="Genomic_DNA"/>
</dbReference>
<dbReference type="Gene3D" id="1.10.287.130">
    <property type="match status" value="1"/>
</dbReference>
<evidence type="ECO:0000256" key="4">
    <source>
        <dbReference type="ARBA" id="ARBA00022553"/>
    </source>
</evidence>
<dbReference type="InterPro" id="IPR003661">
    <property type="entry name" value="HisK_dim/P_dom"/>
</dbReference>
<name>A0A3E0VE19_9MICO</name>
<dbReference type="InterPro" id="IPR036890">
    <property type="entry name" value="HATPase_C_sf"/>
</dbReference>
<dbReference type="PANTHER" id="PTHR45436:SF5">
    <property type="entry name" value="SENSOR HISTIDINE KINASE TRCS"/>
    <property type="match status" value="1"/>
</dbReference>
<comment type="catalytic activity">
    <reaction evidence="1">
        <text>ATP + protein L-histidine = ADP + protein N-phospho-L-histidine.</text>
        <dbReference type="EC" id="2.7.13.3"/>
    </reaction>
</comment>
<sequence length="438" mass="46156">MTTAILAGMLLMFVVQTNSVRQNLSGGLGEYATQIERGATGNGWTTPLARSTFDAVYEAQVLAADGSVLASTASLAGQPAVYSLPDGTDQPLRLPAASGIVPDSAIVVGTRATVNGEPVVIITGTDTGILDLVTSEFGRVLLIGMPIILVLSIVAVWLIVGRALRPVEQIRRSVNDITSDDLSRRVPEPMVGDEIGQLALTMNRMLTRLEVSALKQRQFVADASHELRSPLAAIRTTLEVGIAHPDSAPWPVIAARAAEQSIRLETLLQQLLVLAKADEGELGARGERVDIAELIARIVASTRVGALTVTVAVTPGLAARGNAQDLDRLVRNIVDNAVRYASTTVAISACPVADTAVIEIVDDGPGIPAAERERVFERFVRLDSSRNRSKGNSGLGLSIAAEIAHAHGGQVHITESLTTGAHFVVVLPAATRDLSLKP</sequence>
<dbReference type="SMART" id="SM00387">
    <property type="entry name" value="HATPase_c"/>
    <property type="match status" value="1"/>
</dbReference>
<dbReference type="EC" id="2.7.13.3" evidence="3"/>
<dbReference type="PRINTS" id="PR00344">
    <property type="entry name" value="BCTRLSENSOR"/>
</dbReference>
<dbReference type="InterPro" id="IPR003594">
    <property type="entry name" value="HATPase_dom"/>
</dbReference>
<dbReference type="GO" id="GO:0000155">
    <property type="term" value="F:phosphorelay sensor kinase activity"/>
    <property type="evidence" value="ECO:0007669"/>
    <property type="project" value="InterPro"/>
</dbReference>
<proteinExistence type="predicted"/>
<dbReference type="AlphaFoldDB" id="A0A3E0VE19"/>
<dbReference type="SMART" id="SM00388">
    <property type="entry name" value="HisKA"/>
    <property type="match status" value="1"/>
</dbReference>
<dbReference type="PANTHER" id="PTHR45436">
    <property type="entry name" value="SENSOR HISTIDINE KINASE YKOH"/>
    <property type="match status" value="1"/>
</dbReference>
<dbReference type="SUPFAM" id="SSF158472">
    <property type="entry name" value="HAMP domain-like"/>
    <property type="match status" value="1"/>
</dbReference>
<evidence type="ECO:0000313" key="14">
    <source>
        <dbReference type="EMBL" id="RFA07610.1"/>
    </source>
</evidence>
<dbReference type="Gene3D" id="6.10.340.10">
    <property type="match status" value="1"/>
</dbReference>
<evidence type="ECO:0000256" key="5">
    <source>
        <dbReference type="ARBA" id="ARBA00022679"/>
    </source>
</evidence>
<feature type="domain" description="Histidine kinase" evidence="12">
    <location>
        <begin position="222"/>
        <end position="431"/>
    </location>
</feature>
<evidence type="ECO:0000256" key="10">
    <source>
        <dbReference type="ARBA" id="ARBA00023136"/>
    </source>
</evidence>
<feature type="domain" description="HAMP" evidence="13">
    <location>
        <begin position="161"/>
        <end position="214"/>
    </location>
</feature>
<evidence type="ECO:0000256" key="6">
    <source>
        <dbReference type="ARBA" id="ARBA00022692"/>
    </source>
</evidence>
<dbReference type="InterPro" id="IPR004358">
    <property type="entry name" value="Sig_transdc_His_kin-like_C"/>
</dbReference>
<keyword evidence="10 11" id="KW-0472">Membrane</keyword>
<keyword evidence="6 11" id="KW-0812">Transmembrane</keyword>
<dbReference type="Pfam" id="PF00672">
    <property type="entry name" value="HAMP"/>
    <property type="match status" value="1"/>
</dbReference>
<evidence type="ECO:0000259" key="12">
    <source>
        <dbReference type="PROSITE" id="PS50109"/>
    </source>
</evidence>
<dbReference type="Gene3D" id="3.30.565.10">
    <property type="entry name" value="Histidine kinase-like ATPase, C-terminal domain"/>
    <property type="match status" value="1"/>
</dbReference>
<dbReference type="SUPFAM" id="SSF55874">
    <property type="entry name" value="ATPase domain of HSP90 chaperone/DNA topoisomerase II/histidine kinase"/>
    <property type="match status" value="1"/>
</dbReference>
<dbReference type="SUPFAM" id="SSF47384">
    <property type="entry name" value="Homodimeric domain of signal transducing histidine kinase"/>
    <property type="match status" value="1"/>
</dbReference>
<dbReference type="CDD" id="cd06225">
    <property type="entry name" value="HAMP"/>
    <property type="match status" value="1"/>
</dbReference>
<evidence type="ECO:0000259" key="13">
    <source>
        <dbReference type="PROSITE" id="PS50885"/>
    </source>
</evidence>
<reference evidence="14 15" key="1">
    <citation type="submission" date="2017-04" db="EMBL/GenBank/DDBJ databases">
        <title>Comparative genome analysis of Subtercola boreus.</title>
        <authorList>
            <person name="Cho Y.-J."/>
            <person name="Cho A."/>
            <person name="Kim O.-S."/>
            <person name="Lee J.-I."/>
        </authorList>
    </citation>
    <scope>NUCLEOTIDE SEQUENCE [LARGE SCALE GENOMIC DNA]</scope>
    <source>
        <strain evidence="14 15">P27444</strain>
    </source>
</reference>
<feature type="transmembrane region" description="Helical" evidence="11">
    <location>
        <begin position="140"/>
        <end position="164"/>
    </location>
</feature>
<evidence type="ECO:0000256" key="9">
    <source>
        <dbReference type="ARBA" id="ARBA00023012"/>
    </source>
</evidence>
<comment type="subcellular location">
    <subcellularLocation>
        <location evidence="2">Cell membrane</location>
    </subcellularLocation>
</comment>
<evidence type="ECO:0000256" key="11">
    <source>
        <dbReference type="SAM" id="Phobius"/>
    </source>
</evidence>
<dbReference type="PROSITE" id="PS50885">
    <property type="entry name" value="HAMP"/>
    <property type="match status" value="1"/>
</dbReference>
<gene>
    <name evidence="14" type="ORF">B7R21_15630</name>
</gene>
<keyword evidence="4" id="KW-0597">Phosphoprotein</keyword>
<dbReference type="PROSITE" id="PS50109">
    <property type="entry name" value="HIS_KIN"/>
    <property type="match status" value="1"/>
</dbReference>
<dbReference type="Pfam" id="PF00512">
    <property type="entry name" value="HisKA"/>
    <property type="match status" value="1"/>
</dbReference>
<dbReference type="InterPro" id="IPR050428">
    <property type="entry name" value="TCS_sensor_his_kinase"/>
</dbReference>